<proteinExistence type="predicted"/>
<accession>A0A438M8Y0</accession>
<keyword evidence="2" id="KW-1185">Reference proteome</keyword>
<evidence type="ECO:0000313" key="1">
    <source>
        <dbReference type="EMBL" id="RVX42173.1"/>
    </source>
</evidence>
<gene>
    <name evidence="1" type="ORF">EDD27_4793</name>
</gene>
<dbReference type="OrthoDB" id="9960913at2"/>
<sequence>MAEIDEAESGLAGDLKLWLSEPANADRLREVGERLARFSGVLLSAEEFWGPYRWIDDVVPDEAHEVRPDTIAFHGVLIWGEGRGQWVEPIAGTIQLTADHHGIAAYELLIGDRSLGLKSVKYGAKRPRGWPHAVDWLVELRRSR</sequence>
<comment type="caution">
    <text evidence="1">The sequence shown here is derived from an EMBL/GenBank/DDBJ whole genome shotgun (WGS) entry which is preliminary data.</text>
</comment>
<dbReference type="AlphaFoldDB" id="A0A438M8Y0"/>
<protein>
    <submittedName>
        <fullName evidence="1">Uncharacterized protein</fullName>
    </submittedName>
</protein>
<dbReference type="RefSeq" id="WP_127934293.1">
    <property type="nucleotide sequence ID" value="NZ_SAUN01000001.1"/>
</dbReference>
<reference evidence="1 2" key="1">
    <citation type="submission" date="2019-01" db="EMBL/GenBank/DDBJ databases">
        <title>Sequencing the genomes of 1000 actinobacteria strains.</title>
        <authorList>
            <person name="Klenk H.-P."/>
        </authorList>
    </citation>
    <scope>NUCLEOTIDE SEQUENCE [LARGE SCALE GENOMIC DNA]</scope>
    <source>
        <strain evidence="1 2">DSM 43925</strain>
    </source>
</reference>
<organism evidence="1 2">
    <name type="scientific">Nonomuraea polychroma</name>
    <dbReference type="NCBI Taxonomy" id="46176"/>
    <lineage>
        <taxon>Bacteria</taxon>
        <taxon>Bacillati</taxon>
        <taxon>Actinomycetota</taxon>
        <taxon>Actinomycetes</taxon>
        <taxon>Streptosporangiales</taxon>
        <taxon>Streptosporangiaceae</taxon>
        <taxon>Nonomuraea</taxon>
    </lineage>
</organism>
<evidence type="ECO:0000313" key="2">
    <source>
        <dbReference type="Proteomes" id="UP000284824"/>
    </source>
</evidence>
<dbReference type="EMBL" id="SAUN01000001">
    <property type="protein sequence ID" value="RVX42173.1"/>
    <property type="molecule type" value="Genomic_DNA"/>
</dbReference>
<name>A0A438M8Y0_9ACTN</name>
<dbReference type="Proteomes" id="UP000284824">
    <property type="component" value="Unassembled WGS sequence"/>
</dbReference>